<dbReference type="STRING" id="642227.HA49_05490"/>
<dbReference type="eggNOG" id="COG1802">
    <property type="taxonomic scope" value="Bacteria"/>
</dbReference>
<reference evidence="5" key="1">
    <citation type="submission" date="2014-12" db="EMBL/GenBank/DDBJ databases">
        <title>The draft genome of the Tatumella morbirosei type strain, LMG23360T isolated from pineapple rot.</title>
        <authorList>
            <person name="Smits T.H."/>
            <person name="Palmer M."/>
            <person name="Venter S.N."/>
            <person name="Duffy B."/>
            <person name="Steenkamp E.T."/>
            <person name="Chan W.Y."/>
            <person name="Coutinho T.A."/>
            <person name="Coetzee M.P."/>
            <person name="De Maayer P."/>
        </authorList>
    </citation>
    <scope>NUCLEOTIDE SEQUENCE [LARGE SCALE GENOMIC DNA]</scope>
    <source>
        <strain evidence="5">LMG 23360</strain>
    </source>
</reference>
<dbReference type="PRINTS" id="PR00035">
    <property type="entry name" value="HTHGNTR"/>
</dbReference>
<keyword evidence="6" id="KW-1185">Reference proteome</keyword>
<dbReference type="Pfam" id="PF07729">
    <property type="entry name" value="FCD"/>
    <property type="match status" value="1"/>
</dbReference>
<dbReference type="InterPro" id="IPR036390">
    <property type="entry name" value="WH_DNA-bd_sf"/>
</dbReference>
<proteinExistence type="predicted"/>
<accession>A0A095TE05</accession>
<keyword evidence="2" id="KW-0238">DNA-binding</keyword>
<dbReference type="SMART" id="SM00895">
    <property type="entry name" value="FCD"/>
    <property type="match status" value="1"/>
</dbReference>
<dbReference type="InterPro" id="IPR008920">
    <property type="entry name" value="TF_FadR/GntR_C"/>
</dbReference>
<name>A0A095TE05_9GAMM</name>
<sequence>MQEITHASRQLNIETPDNADYSGLPAFARVATLLRENIINGNLIAGQPLAETELAERCDSSRNTLREALRFLHAEGLVNYQQNRGVFVRQLDRRDIRDIFKARRHLEVLALSTNTPVSEFHLQRMQQHLDNATLAASAEQWREVGTQSLRFHQSIVRMLACQRFNDFFSVLLAQLRLLFCSGAAEREFQLPWIARDQDILSLLRQQQSQAACTALIDYLDYSERQLTDSFSHPV</sequence>
<gene>
    <name evidence="5" type="ORF">HA49_05490</name>
</gene>
<dbReference type="InterPro" id="IPR036388">
    <property type="entry name" value="WH-like_DNA-bd_sf"/>
</dbReference>
<evidence type="ECO:0000313" key="6">
    <source>
        <dbReference type="Proteomes" id="UP000029577"/>
    </source>
</evidence>
<evidence type="ECO:0000256" key="3">
    <source>
        <dbReference type="ARBA" id="ARBA00023163"/>
    </source>
</evidence>
<evidence type="ECO:0000256" key="1">
    <source>
        <dbReference type="ARBA" id="ARBA00023015"/>
    </source>
</evidence>
<evidence type="ECO:0000256" key="2">
    <source>
        <dbReference type="ARBA" id="ARBA00023125"/>
    </source>
</evidence>
<keyword evidence="3" id="KW-0804">Transcription</keyword>
<dbReference type="Proteomes" id="UP000029577">
    <property type="component" value="Unassembled WGS sequence"/>
</dbReference>
<keyword evidence="1" id="KW-0805">Transcription regulation</keyword>
<dbReference type="SMART" id="SM00345">
    <property type="entry name" value="HTH_GNTR"/>
    <property type="match status" value="1"/>
</dbReference>
<dbReference type="OrthoDB" id="8638122at2"/>
<evidence type="ECO:0000259" key="4">
    <source>
        <dbReference type="PROSITE" id="PS50949"/>
    </source>
</evidence>
<dbReference type="InterPro" id="IPR011711">
    <property type="entry name" value="GntR_C"/>
</dbReference>
<dbReference type="CDD" id="cd07377">
    <property type="entry name" value="WHTH_GntR"/>
    <property type="match status" value="1"/>
</dbReference>
<dbReference type="PANTHER" id="PTHR43537:SF45">
    <property type="entry name" value="GNTR FAMILY REGULATORY PROTEIN"/>
    <property type="match status" value="1"/>
</dbReference>
<dbReference type="GO" id="GO:0003700">
    <property type="term" value="F:DNA-binding transcription factor activity"/>
    <property type="evidence" value="ECO:0007669"/>
    <property type="project" value="InterPro"/>
</dbReference>
<dbReference type="PANTHER" id="PTHR43537">
    <property type="entry name" value="TRANSCRIPTIONAL REGULATOR, GNTR FAMILY"/>
    <property type="match status" value="1"/>
</dbReference>
<protein>
    <submittedName>
        <fullName evidence="5">GntR family transcriptional regulator</fullName>
    </submittedName>
</protein>
<comment type="caution">
    <text evidence="5">The sequence shown here is derived from an EMBL/GenBank/DDBJ whole genome shotgun (WGS) entry which is preliminary data.</text>
</comment>
<feature type="domain" description="HTH gntR-type" evidence="4">
    <location>
        <begin position="24"/>
        <end position="91"/>
    </location>
</feature>
<dbReference type="Gene3D" id="1.20.120.530">
    <property type="entry name" value="GntR ligand-binding domain-like"/>
    <property type="match status" value="1"/>
</dbReference>
<dbReference type="InterPro" id="IPR000524">
    <property type="entry name" value="Tscrpt_reg_HTH_GntR"/>
</dbReference>
<dbReference type="SUPFAM" id="SSF48008">
    <property type="entry name" value="GntR ligand-binding domain-like"/>
    <property type="match status" value="1"/>
</dbReference>
<dbReference type="Pfam" id="PF00392">
    <property type="entry name" value="GntR"/>
    <property type="match status" value="1"/>
</dbReference>
<dbReference type="SUPFAM" id="SSF46785">
    <property type="entry name" value="Winged helix' DNA-binding domain"/>
    <property type="match status" value="1"/>
</dbReference>
<dbReference type="AlphaFoldDB" id="A0A095TE05"/>
<dbReference type="Gene3D" id="1.10.10.10">
    <property type="entry name" value="Winged helix-like DNA-binding domain superfamily/Winged helix DNA-binding domain"/>
    <property type="match status" value="1"/>
</dbReference>
<dbReference type="PROSITE" id="PS50949">
    <property type="entry name" value="HTH_GNTR"/>
    <property type="match status" value="1"/>
</dbReference>
<dbReference type="RefSeq" id="WP_038017627.1">
    <property type="nucleotide sequence ID" value="NZ_JPKR02000004.1"/>
</dbReference>
<organism evidence="5 6">
    <name type="scientific">Tatumella morbirosei</name>
    <dbReference type="NCBI Taxonomy" id="642227"/>
    <lineage>
        <taxon>Bacteria</taxon>
        <taxon>Pseudomonadati</taxon>
        <taxon>Pseudomonadota</taxon>
        <taxon>Gammaproteobacteria</taxon>
        <taxon>Enterobacterales</taxon>
        <taxon>Erwiniaceae</taxon>
        <taxon>Tatumella</taxon>
    </lineage>
</organism>
<evidence type="ECO:0000313" key="5">
    <source>
        <dbReference type="EMBL" id="KGD74769.1"/>
    </source>
</evidence>
<dbReference type="EMBL" id="JPKR02000004">
    <property type="protein sequence ID" value="KGD74769.1"/>
    <property type="molecule type" value="Genomic_DNA"/>
</dbReference>
<dbReference type="GO" id="GO:0003677">
    <property type="term" value="F:DNA binding"/>
    <property type="evidence" value="ECO:0007669"/>
    <property type="project" value="UniProtKB-KW"/>
</dbReference>